<dbReference type="InterPro" id="IPR011051">
    <property type="entry name" value="RmlC_Cupin_sf"/>
</dbReference>
<dbReference type="InterPro" id="IPR001387">
    <property type="entry name" value="Cro/C1-type_HTH"/>
</dbReference>
<reference evidence="3 4" key="1">
    <citation type="submission" date="2021-05" db="EMBL/GenBank/DDBJ databases">
        <title>Kineosporia and Streptomyces sp. nov. two new marine actinobacteria isolated from Coral.</title>
        <authorList>
            <person name="Buangrab K."/>
            <person name="Sutthacheep M."/>
            <person name="Yeemin T."/>
            <person name="Harunari E."/>
            <person name="Igarashi Y."/>
            <person name="Kanchanasin P."/>
            <person name="Tanasupawat S."/>
            <person name="Phongsopitanun W."/>
        </authorList>
    </citation>
    <scope>NUCLEOTIDE SEQUENCE [LARGE SCALE GENOMIC DNA]</scope>
    <source>
        <strain evidence="3 4">J2-2</strain>
    </source>
</reference>
<dbReference type="InterPro" id="IPR010982">
    <property type="entry name" value="Lambda_DNA-bd_dom_sf"/>
</dbReference>
<evidence type="ECO:0000256" key="1">
    <source>
        <dbReference type="ARBA" id="ARBA00023125"/>
    </source>
</evidence>
<organism evidence="3 4">
    <name type="scientific">Kineosporia corallincola</name>
    <dbReference type="NCBI Taxonomy" id="2835133"/>
    <lineage>
        <taxon>Bacteria</taxon>
        <taxon>Bacillati</taxon>
        <taxon>Actinomycetota</taxon>
        <taxon>Actinomycetes</taxon>
        <taxon>Kineosporiales</taxon>
        <taxon>Kineosporiaceae</taxon>
        <taxon>Kineosporia</taxon>
    </lineage>
</organism>
<dbReference type="SUPFAM" id="SSF47413">
    <property type="entry name" value="lambda repressor-like DNA-binding domains"/>
    <property type="match status" value="1"/>
</dbReference>
<dbReference type="PANTHER" id="PTHR46797:SF10">
    <property type="entry name" value="BLR1115 PROTEIN"/>
    <property type="match status" value="1"/>
</dbReference>
<comment type="caution">
    <text evidence="3">The sequence shown here is derived from an EMBL/GenBank/DDBJ whole genome shotgun (WGS) entry which is preliminary data.</text>
</comment>
<dbReference type="EMBL" id="JAHBAY010000003">
    <property type="protein sequence ID" value="MBT0768775.1"/>
    <property type="molecule type" value="Genomic_DNA"/>
</dbReference>
<gene>
    <name evidence="3" type="ORF">KIH74_07550</name>
</gene>
<dbReference type="PROSITE" id="PS50943">
    <property type="entry name" value="HTH_CROC1"/>
    <property type="match status" value="1"/>
</dbReference>
<feature type="domain" description="HTH cro/C1-type" evidence="2">
    <location>
        <begin position="17"/>
        <end position="71"/>
    </location>
</feature>
<name>A0ABS5TCJ0_9ACTN</name>
<dbReference type="SMART" id="SM00530">
    <property type="entry name" value="HTH_XRE"/>
    <property type="match status" value="1"/>
</dbReference>
<keyword evidence="4" id="KW-1185">Reference proteome</keyword>
<proteinExistence type="predicted"/>
<dbReference type="SUPFAM" id="SSF51182">
    <property type="entry name" value="RmlC-like cupins"/>
    <property type="match status" value="1"/>
</dbReference>
<evidence type="ECO:0000313" key="4">
    <source>
        <dbReference type="Proteomes" id="UP001197247"/>
    </source>
</evidence>
<evidence type="ECO:0000313" key="3">
    <source>
        <dbReference type="EMBL" id="MBT0768775.1"/>
    </source>
</evidence>
<dbReference type="CDD" id="cd00093">
    <property type="entry name" value="HTH_XRE"/>
    <property type="match status" value="1"/>
</dbReference>
<dbReference type="CDD" id="cd02209">
    <property type="entry name" value="cupin_XRE_C"/>
    <property type="match status" value="1"/>
</dbReference>
<sequence>MTQIVPDGFGAALADAVQTVRTGRGVSVTALAEASGVSRAMIGKIERGEVQPTAALLARLAVALGVTLSELVARAEGEGQRVARHAAQPVWKDPATGYERRAVSPSTGSSLELVQAELPAGARVTYPAEIFRLAEQQIWVLAGHLRFHEGAQTHELDPGDCLHLGTPADCTFVNPGTQPCRYLVVLNKRAR</sequence>
<evidence type="ECO:0000259" key="2">
    <source>
        <dbReference type="PROSITE" id="PS50943"/>
    </source>
</evidence>
<protein>
    <submittedName>
        <fullName evidence="3">Helix-turn-helix transcriptional regulator</fullName>
    </submittedName>
</protein>
<dbReference type="Gene3D" id="1.10.260.40">
    <property type="entry name" value="lambda repressor-like DNA-binding domains"/>
    <property type="match status" value="1"/>
</dbReference>
<dbReference type="InterPro" id="IPR014710">
    <property type="entry name" value="RmlC-like_jellyroll"/>
</dbReference>
<keyword evidence="1" id="KW-0238">DNA-binding</keyword>
<dbReference type="InterPro" id="IPR050807">
    <property type="entry name" value="TransReg_Diox_bact_type"/>
</dbReference>
<dbReference type="Gene3D" id="2.60.120.10">
    <property type="entry name" value="Jelly Rolls"/>
    <property type="match status" value="1"/>
</dbReference>
<dbReference type="Pfam" id="PF01381">
    <property type="entry name" value="HTH_3"/>
    <property type="match status" value="1"/>
</dbReference>
<dbReference type="PANTHER" id="PTHR46797">
    <property type="entry name" value="HTH-TYPE TRANSCRIPTIONAL REGULATOR"/>
    <property type="match status" value="1"/>
</dbReference>
<accession>A0ABS5TCJ0</accession>
<dbReference type="Proteomes" id="UP001197247">
    <property type="component" value="Unassembled WGS sequence"/>
</dbReference>